<comment type="caution">
    <text evidence="3">The sequence shown here is derived from an EMBL/GenBank/DDBJ whole genome shotgun (WGS) entry which is preliminary data.</text>
</comment>
<feature type="region of interest" description="Disordered" evidence="2">
    <location>
        <begin position="1207"/>
        <end position="1261"/>
    </location>
</feature>
<dbReference type="EMBL" id="JARQWQ010000002">
    <property type="protein sequence ID" value="KAK2573477.1"/>
    <property type="molecule type" value="Genomic_DNA"/>
</dbReference>
<feature type="region of interest" description="Disordered" evidence="2">
    <location>
        <begin position="318"/>
        <end position="438"/>
    </location>
</feature>
<keyword evidence="1" id="KW-0175">Coiled coil</keyword>
<accession>A0AAD9R5L0</accession>
<feature type="compositionally biased region" description="Polar residues" evidence="2">
    <location>
        <begin position="847"/>
        <end position="863"/>
    </location>
</feature>
<dbReference type="AlphaFoldDB" id="A0AAD9R5L0"/>
<evidence type="ECO:0000256" key="1">
    <source>
        <dbReference type="SAM" id="Coils"/>
    </source>
</evidence>
<gene>
    <name evidence="3" type="ORF">P5673_001134</name>
</gene>
<feature type="compositionally biased region" description="Basic and acidic residues" evidence="2">
    <location>
        <begin position="348"/>
        <end position="398"/>
    </location>
</feature>
<organism evidence="3 4">
    <name type="scientific">Acropora cervicornis</name>
    <name type="common">Staghorn coral</name>
    <dbReference type="NCBI Taxonomy" id="6130"/>
    <lineage>
        <taxon>Eukaryota</taxon>
        <taxon>Metazoa</taxon>
        <taxon>Cnidaria</taxon>
        <taxon>Anthozoa</taxon>
        <taxon>Hexacorallia</taxon>
        <taxon>Scleractinia</taxon>
        <taxon>Astrocoeniina</taxon>
        <taxon>Acroporidae</taxon>
        <taxon>Acropora</taxon>
    </lineage>
</organism>
<sequence>MKKRAEKPRKTLRPSPNEAANILQTEKEKRKKIRLKQIREQEKAFSRKVLEDGRRRKTAELNHITKNLKNKWKEKQDEKQSDLEQKYQENLAEVGGGHRKACEDHTNYNKSGLSEEEKQRLLKASERYKKALEQLTYNRAKSTKVERERSEARAHALEIERIRAAEIAALPLRVDPVKDIFVKRDSRTEKQKSAPVSDSYTTSRFHLHPSVQEDARQAAKEEEERIQVIMEEVQRDKAEQVEKARLRHKHALAQLQLEEDHKNLMEELNQLERCDRQRRQDAVAKIPVSYMGDLAVALGRPERVASEDSIQSAIHKVSEEAGSDEKPPGKIPTNVGPNVSSETPQQSSDKRKEPEEVHLHDKGPKVPPEDPLRRLLQKIERQRDQWKSQQLEKDDAHSRTAGTSTGLPQKLPLSVPSSGIKENRVPETVPVSASPESLTERNISVTDMHEIPEVGRMPHFDNEDKAEISNETKRFQRHLDHGHTPGIQGGDIDVPQPSQSQRRTLFHPLEAARRSFGATSSEVVPSAQLTQQDALLEQEKLKLRLQQQTLRQQQLEQELQYYHKQLTRVYGHAEVPTRSLEPGLDNSQTDSLVDSSASRMHHDMASSQGELLGTKAIHSVGQPHAILDHSDSAQESSPLMSEALNSSTVGSVTSDETERQLPSEFKQTLADAQATADKAAQLSQREKNVLDELHQVAENDPFCSHALPERDSPSVSTPSTLSLSVTMPSELSLTSAVSQTSQTMPVRFFTHPFSFASQRQPPFTDIGNAGTTKSVTSLHTKTSPKFGFSRPLASVTVSQHASYFPTVSYQTAQTSGGSPSALHVSGSTDNSRSSLASYQPAQGIGSGVSQQPEQSSASYFTDSGSRATVATPLGDNAVYNSVTRSGGVSKSSAVLQQSSLGYSPGYIDYYQKMIEEERQLFEEQRNRIQHYSDLLKNPQEVPGAQTHLASQTISKYDPSELNSGLPTYLGKSSEGVGAENKENHGYVANSDELMRQDRLLNVSKRLDAFEKSLSTSVSSRAGTSVSFVSKPLSKDEGSFGSSEARYSSFPPKTIGLGSLGSAGSTLSSLSELTEMITKLTSSSDETEESSLKEKAVGDPQSKRIALETNTKTGLGSDSQCSFSWPARDFIQGGPAVSSLYNPSQLSFSPTNAVTNLAYSQAPIVSVPRTRWTRGSDGKPWYVLSRSSTLSSVGGLFTRDNISTLGNTEDNVFTGSGKDNVHTSGSMESGSISSLPSSTFHTDSEEQGNLPSTFSSATNGSN</sequence>
<proteinExistence type="predicted"/>
<feature type="compositionally biased region" description="Low complexity" evidence="2">
    <location>
        <begin position="1223"/>
        <end position="1237"/>
    </location>
</feature>
<feature type="region of interest" description="Disordered" evidence="2">
    <location>
        <begin position="94"/>
        <end position="118"/>
    </location>
</feature>
<feature type="region of interest" description="Disordered" evidence="2">
    <location>
        <begin position="1079"/>
        <end position="1103"/>
    </location>
</feature>
<evidence type="ECO:0000313" key="4">
    <source>
        <dbReference type="Proteomes" id="UP001249851"/>
    </source>
</evidence>
<feature type="region of interest" description="Disordered" evidence="2">
    <location>
        <begin position="631"/>
        <end position="660"/>
    </location>
</feature>
<feature type="compositionally biased region" description="Polar residues" evidence="2">
    <location>
        <begin position="585"/>
        <end position="598"/>
    </location>
</feature>
<feature type="compositionally biased region" description="Polar residues" evidence="2">
    <location>
        <begin position="825"/>
        <end position="840"/>
    </location>
</feature>
<reference evidence="3" key="1">
    <citation type="journal article" date="2023" name="G3 (Bethesda)">
        <title>Whole genome assembly and annotation of the endangered Caribbean coral Acropora cervicornis.</title>
        <authorList>
            <person name="Selwyn J.D."/>
            <person name="Vollmer S.V."/>
        </authorList>
    </citation>
    <scope>NUCLEOTIDE SEQUENCE</scope>
    <source>
        <strain evidence="3">K2</strain>
    </source>
</reference>
<feature type="coiled-coil region" evidence="1">
    <location>
        <begin position="212"/>
        <end position="274"/>
    </location>
</feature>
<feature type="compositionally biased region" description="Polar residues" evidence="2">
    <location>
        <begin position="1246"/>
        <end position="1261"/>
    </location>
</feature>
<feature type="compositionally biased region" description="Polar residues" evidence="2">
    <location>
        <begin position="633"/>
        <end position="654"/>
    </location>
</feature>
<feature type="compositionally biased region" description="Basic and acidic residues" evidence="2">
    <location>
        <begin position="318"/>
        <end position="328"/>
    </location>
</feature>
<reference evidence="3" key="2">
    <citation type="journal article" date="2023" name="Science">
        <title>Genomic signatures of disease resistance in endangered staghorn corals.</title>
        <authorList>
            <person name="Vollmer S.V."/>
            <person name="Selwyn J.D."/>
            <person name="Despard B.A."/>
            <person name="Roesel C.L."/>
        </authorList>
    </citation>
    <scope>NUCLEOTIDE SEQUENCE</scope>
    <source>
        <strain evidence="3">K2</strain>
    </source>
</reference>
<feature type="region of interest" description="Disordered" evidence="2">
    <location>
        <begin position="577"/>
        <end position="606"/>
    </location>
</feature>
<feature type="compositionally biased region" description="Basic and acidic residues" evidence="2">
    <location>
        <begin position="100"/>
        <end position="118"/>
    </location>
</feature>
<feature type="compositionally biased region" description="Basic and acidic residues" evidence="2">
    <location>
        <begin position="1089"/>
        <end position="1103"/>
    </location>
</feature>
<feature type="compositionally biased region" description="Polar residues" evidence="2">
    <location>
        <begin position="335"/>
        <end position="347"/>
    </location>
</feature>
<protein>
    <submittedName>
        <fullName evidence="3">Centrosomal protein of 295 kDa</fullName>
    </submittedName>
</protein>
<dbReference type="Proteomes" id="UP001249851">
    <property type="component" value="Unassembled WGS sequence"/>
</dbReference>
<feature type="region of interest" description="Disordered" evidence="2">
    <location>
        <begin position="815"/>
        <end position="863"/>
    </location>
</feature>
<evidence type="ECO:0000313" key="3">
    <source>
        <dbReference type="EMBL" id="KAK2573477.1"/>
    </source>
</evidence>
<name>A0AAD9R5L0_ACRCE</name>
<feature type="compositionally biased region" description="Basic residues" evidence="2">
    <location>
        <begin position="1"/>
        <end position="12"/>
    </location>
</feature>
<feature type="coiled-coil region" evidence="1">
    <location>
        <begin position="536"/>
        <end position="565"/>
    </location>
</feature>
<evidence type="ECO:0000256" key="2">
    <source>
        <dbReference type="SAM" id="MobiDB-lite"/>
    </source>
</evidence>
<feature type="region of interest" description="Disordered" evidence="2">
    <location>
        <begin position="1"/>
        <end position="30"/>
    </location>
</feature>
<keyword evidence="4" id="KW-1185">Reference proteome</keyword>